<evidence type="ECO:0000256" key="1">
    <source>
        <dbReference type="ARBA" id="ARBA00022741"/>
    </source>
</evidence>
<dbReference type="STRING" id="869213.GCA_000517085_01369"/>
<dbReference type="PANTHER" id="PTHR24031">
    <property type="entry name" value="RNA HELICASE"/>
    <property type="match status" value="1"/>
</dbReference>
<dbReference type="InterPro" id="IPR014001">
    <property type="entry name" value="Helicase_ATP-bd"/>
</dbReference>
<name>W7YB60_9BACT</name>
<protein>
    <submittedName>
        <fullName evidence="5">ATP-dependent RNA helicase RhlE</fullName>
    </submittedName>
</protein>
<evidence type="ECO:0000256" key="3">
    <source>
        <dbReference type="ARBA" id="ARBA00022840"/>
    </source>
</evidence>
<evidence type="ECO:0000313" key="5">
    <source>
        <dbReference type="EMBL" id="GAF05657.1"/>
    </source>
</evidence>
<comment type="caution">
    <text evidence="5">The sequence shown here is derived from an EMBL/GenBank/DDBJ whole genome shotgun (WGS) entry which is preliminary data.</text>
</comment>
<dbReference type="InterPro" id="IPR027417">
    <property type="entry name" value="P-loop_NTPase"/>
</dbReference>
<keyword evidence="5" id="KW-0347">Helicase</keyword>
<dbReference type="InterPro" id="IPR011545">
    <property type="entry name" value="DEAD/DEAH_box_helicase_dom"/>
</dbReference>
<keyword evidence="2" id="KW-0378">Hydrolase</keyword>
<dbReference type="eggNOG" id="COG0513">
    <property type="taxonomic scope" value="Bacteria"/>
</dbReference>
<gene>
    <name evidence="5" type="ORF">JCM21142_104402</name>
</gene>
<dbReference type="GO" id="GO:0003676">
    <property type="term" value="F:nucleic acid binding"/>
    <property type="evidence" value="ECO:0007669"/>
    <property type="project" value="InterPro"/>
</dbReference>
<dbReference type="Pfam" id="PF00270">
    <property type="entry name" value="DEAD"/>
    <property type="match status" value="1"/>
</dbReference>
<sequence>MISPKDSGKTTALVIGTIQQLKRPFEEAPRAIIITSTKEKAFEIEEQIALLGKACKLRTFVAFDKGIIQYQKDEIYDGLDVLICTPKRLTELVNINGVPMTKISLIIMDDADTLITNRYHSIIYRIGDGVKKAQMIIAADKWHNKFDDLSERILKNPFLIQEEEM</sequence>
<evidence type="ECO:0000313" key="6">
    <source>
        <dbReference type="Proteomes" id="UP000019402"/>
    </source>
</evidence>
<dbReference type="SUPFAM" id="SSF52540">
    <property type="entry name" value="P-loop containing nucleoside triphosphate hydrolases"/>
    <property type="match status" value="1"/>
</dbReference>
<keyword evidence="6" id="KW-1185">Reference proteome</keyword>
<evidence type="ECO:0000256" key="2">
    <source>
        <dbReference type="ARBA" id="ARBA00022801"/>
    </source>
</evidence>
<proteinExistence type="predicted"/>
<dbReference type="Proteomes" id="UP000019402">
    <property type="component" value="Unassembled WGS sequence"/>
</dbReference>
<organism evidence="5 6">
    <name type="scientific">Saccharicrinis fermentans DSM 9555 = JCM 21142</name>
    <dbReference type="NCBI Taxonomy" id="869213"/>
    <lineage>
        <taxon>Bacteria</taxon>
        <taxon>Pseudomonadati</taxon>
        <taxon>Bacteroidota</taxon>
        <taxon>Bacteroidia</taxon>
        <taxon>Marinilabiliales</taxon>
        <taxon>Marinilabiliaceae</taxon>
        <taxon>Saccharicrinis</taxon>
    </lineage>
</organism>
<keyword evidence="3" id="KW-0067">ATP-binding</keyword>
<keyword evidence="1" id="KW-0547">Nucleotide-binding</keyword>
<dbReference type="EMBL" id="BAMD01000105">
    <property type="protein sequence ID" value="GAF05657.1"/>
    <property type="molecule type" value="Genomic_DNA"/>
</dbReference>
<dbReference type="GO" id="GO:0016787">
    <property type="term" value="F:hydrolase activity"/>
    <property type="evidence" value="ECO:0007669"/>
    <property type="project" value="UniProtKB-KW"/>
</dbReference>
<reference evidence="5 6" key="1">
    <citation type="journal article" date="2014" name="Genome Announc.">
        <title>Draft Genome Sequence of Cytophaga fermentans JCM 21142T, a Facultative Anaerobe Isolated from Marine Mud.</title>
        <authorList>
            <person name="Starns D."/>
            <person name="Oshima K."/>
            <person name="Suda W."/>
            <person name="Iino T."/>
            <person name="Yuki M."/>
            <person name="Inoue J."/>
            <person name="Kitamura K."/>
            <person name="Iida T."/>
            <person name="Darby A."/>
            <person name="Hattori M."/>
            <person name="Ohkuma M."/>
        </authorList>
    </citation>
    <scope>NUCLEOTIDE SEQUENCE [LARGE SCALE GENOMIC DNA]</scope>
    <source>
        <strain evidence="5 6">JCM 21142</strain>
    </source>
</reference>
<dbReference type="GO" id="GO:0004386">
    <property type="term" value="F:helicase activity"/>
    <property type="evidence" value="ECO:0007669"/>
    <property type="project" value="UniProtKB-KW"/>
</dbReference>
<feature type="domain" description="Helicase ATP-binding" evidence="4">
    <location>
        <begin position="1"/>
        <end position="160"/>
    </location>
</feature>
<dbReference type="GO" id="GO:0005524">
    <property type="term" value="F:ATP binding"/>
    <property type="evidence" value="ECO:0007669"/>
    <property type="project" value="UniProtKB-KW"/>
</dbReference>
<dbReference type="AlphaFoldDB" id="W7YB60"/>
<dbReference type="PROSITE" id="PS51192">
    <property type="entry name" value="HELICASE_ATP_BIND_1"/>
    <property type="match status" value="1"/>
</dbReference>
<dbReference type="Gene3D" id="3.40.50.300">
    <property type="entry name" value="P-loop containing nucleotide triphosphate hydrolases"/>
    <property type="match status" value="1"/>
</dbReference>
<evidence type="ECO:0000259" key="4">
    <source>
        <dbReference type="PROSITE" id="PS51192"/>
    </source>
</evidence>
<accession>W7YB60</accession>